<gene>
    <name evidence="1" type="primary">infB</name>
    <name evidence="1" type="ORF">M0696_09000</name>
</gene>
<evidence type="ECO:0000313" key="1">
    <source>
        <dbReference type="EMBL" id="UPV80813.1"/>
    </source>
</evidence>
<accession>A0ACD4A3N3</accession>
<dbReference type="EMBL" id="CP096590">
    <property type="protein sequence ID" value="UPV80813.1"/>
    <property type="molecule type" value="Genomic_DNA"/>
</dbReference>
<keyword evidence="1" id="KW-0396">Initiation factor</keyword>
<dbReference type="Proteomes" id="UP000830837">
    <property type="component" value="Chromosome"/>
</dbReference>
<proteinExistence type="predicted"/>
<sequence length="716" mass="78575">MAKMRVYEYAKALNVSSKEILTALKNMDLEVNNHMAMLEEKAIKQLDAKYKKGGSAAKSQKPAETNKNKQPQGVNQQSAGNQPNKIRDGKKNDVQNNQFNKNKKNNNNNKKNKRNHNNKNQHQQKPVKPKKELPEKITFSGTLTVGALAEELGKEPSEIIKKLMLLGVMATINQELDKDTIELIASEYGVETEEVIVLEETELEKYEEPDNEEDLEIRPPVVTIMGHVDHGKTTLLDSIRKTKVVEGEAGGITQHIGAYQIEENGKKITFLDTPGHAAFTTMRARGAEVTDITILVVAADDGVMPQTVEAINHAKAAEVPIIVAVNKIDKESANPDRVMQELTEYGLVPEAWGGETIFVPLSALTGKGIDELVEMILLVSEVEELKANPNRQAKGTVIEAELDKGRGSVATLLVQTGTLHVGDPIVVGNTFGRVRAMVNDIGRRVKTAGPSTPVEITGLNDVPQAGDQFLVFKDEKTARSVGEARASKQLEEQRSDKAKLSLDDLFEQIKQGDVKDINIIVKADVQGSAEALTAALQKIEVEGVKVKIIHTGVGAITESDIILASASNAIVIGFNVRPDGNAKSTAEAENVDIRLHRIIYKVIDEIEAAMKGMLDPEYEEKVIGQVEVRQTFKVSKIGTIAGGYVTEGTITRDSGLRLIRDGVVIFEGEVDVLKRFKDDVKEVSQGYECGITIKKYNDIREGDILEAFVMQEIERT</sequence>
<organism evidence="1 2">
    <name type="scientific">Bacillus rugosus</name>
    <dbReference type="NCBI Taxonomy" id="2715209"/>
    <lineage>
        <taxon>Bacteria</taxon>
        <taxon>Bacillati</taxon>
        <taxon>Bacillota</taxon>
        <taxon>Bacilli</taxon>
        <taxon>Bacillales</taxon>
        <taxon>Bacillaceae</taxon>
        <taxon>Bacillus</taxon>
    </lineage>
</organism>
<keyword evidence="1" id="KW-0648">Protein biosynthesis</keyword>
<protein>
    <submittedName>
        <fullName evidence="1">Translation initiation factor IF-2</fullName>
    </submittedName>
</protein>
<keyword evidence="2" id="KW-1185">Reference proteome</keyword>
<evidence type="ECO:0000313" key="2">
    <source>
        <dbReference type="Proteomes" id="UP000830837"/>
    </source>
</evidence>
<reference evidence="1" key="1">
    <citation type="submission" date="2022-04" db="EMBL/GenBank/DDBJ databases">
        <title>Complete genome of Bacillus.</title>
        <authorList>
            <person name="Kong X."/>
            <person name="Hou M."/>
        </authorList>
    </citation>
    <scope>NUCLEOTIDE SEQUENCE</scope>
    <source>
        <strain evidence="1">A78.1</strain>
    </source>
</reference>
<name>A0ACD4A3N3_9BACI</name>